<dbReference type="RefSeq" id="WP_111112048.1">
    <property type="nucleotide sequence ID" value="NZ_JAOBZF010000115.1"/>
</dbReference>
<accession>A0A2W6JDC7</accession>
<dbReference type="AlphaFoldDB" id="A0A2W6JDC7"/>
<name>A0A2W6JDC7_STEMA</name>
<sequence>MTIEFVPLDAASIDGNASCALVVRARGAGHGFAGSGAALLRLRGAGIAQVRFGGGVDPVVPAHGAAALQLSTDGVALLHLVGEGGASVQVIAAGFQAAPGHGGGAARLSIHARGRQLTEPMAYAGLEAIPRMVSSFGGLWFVSPRAALDMGQSESTLPTHVLVEAMAFGAGRRSAQSGNSAAADVLNLEDTVAIVYQLLVEEGVLFTPTAQATVSKLERVLDRLLLLGACRSYADAVNAIAGGLWFGALTEVLKSERVADSLVTSELVGNLQRAADRLAEALLIDADAFGSGTGVVLINERALVAAGEVDSAEALQRLGDGLGFVTRLALDTGEYIAWVLNTESRGLSRYTDYPFNSFAKIGSRYYGAASNGLHRLDGDDDDGQPIAARIRLGLSALGTRRLKRVPEAFVGYTSTGTLLLHVITVNEESGQKEAAIYKILERPATSTRETRWKLGKGIKAVDFDFIIENVDGADFDLAAIEFRPVYLERRTRG</sequence>
<proteinExistence type="predicted"/>
<reference evidence="1 2" key="1">
    <citation type="submission" date="2016-05" db="EMBL/GenBank/DDBJ databases">
        <authorList>
            <person name="Lavstsen T."/>
            <person name="Jespersen J.S."/>
        </authorList>
    </citation>
    <scope>NUCLEOTIDE SEQUENCE [LARGE SCALE GENOMIC DNA]</scope>
    <source>
        <strain evidence="1 2">SM-5815</strain>
    </source>
</reference>
<protein>
    <submittedName>
        <fullName evidence="1">Uncharacterized protein</fullName>
    </submittedName>
</protein>
<comment type="caution">
    <text evidence="1">The sequence shown here is derived from an EMBL/GenBank/DDBJ whole genome shotgun (WGS) entry which is preliminary data.</text>
</comment>
<evidence type="ECO:0000313" key="1">
    <source>
        <dbReference type="EMBL" id="PZS93815.1"/>
    </source>
</evidence>
<gene>
    <name evidence="1" type="ORF">A7X83_05655</name>
</gene>
<evidence type="ECO:0000313" key="2">
    <source>
        <dbReference type="Proteomes" id="UP000249614"/>
    </source>
</evidence>
<organism evidence="1 2">
    <name type="scientific">Stenotrophomonas maltophilia</name>
    <name type="common">Pseudomonas maltophilia</name>
    <name type="synonym">Xanthomonas maltophilia</name>
    <dbReference type="NCBI Taxonomy" id="40324"/>
    <lineage>
        <taxon>Bacteria</taxon>
        <taxon>Pseudomonadati</taxon>
        <taxon>Pseudomonadota</taxon>
        <taxon>Gammaproteobacteria</taxon>
        <taxon>Lysobacterales</taxon>
        <taxon>Lysobacteraceae</taxon>
        <taxon>Stenotrophomonas</taxon>
        <taxon>Stenotrophomonas maltophilia group</taxon>
    </lineage>
</organism>
<dbReference type="EMBL" id="LXXM01000113">
    <property type="protein sequence ID" value="PZS93815.1"/>
    <property type="molecule type" value="Genomic_DNA"/>
</dbReference>
<dbReference type="Proteomes" id="UP000249614">
    <property type="component" value="Unassembled WGS sequence"/>
</dbReference>